<evidence type="ECO:0000256" key="1">
    <source>
        <dbReference type="SAM" id="MobiDB-lite"/>
    </source>
</evidence>
<feature type="region of interest" description="Disordered" evidence="1">
    <location>
        <begin position="1"/>
        <end position="39"/>
    </location>
</feature>
<evidence type="ECO:0000313" key="3">
    <source>
        <dbReference type="Proteomes" id="UP001476950"/>
    </source>
</evidence>
<feature type="region of interest" description="Disordered" evidence="1">
    <location>
        <begin position="66"/>
        <end position="85"/>
    </location>
</feature>
<sequence>MLFTSPEDDRAFVPIELSQEPPGLTAGYQSSLERDPASPMAATATIASKLLAGDRYEMPVSGSVVRPSSLVQSPHRQSASLKNTSLPETDLDGLYALRQVAKRQTVRRPQPNKWSRVALPTSPDNLKDSESLDSYAAPLSPLRERDILALAALFQRDDMYAIEADVKHKLLSLLPEPCWDDDTFAFLDSSFSSRVEDS</sequence>
<accession>A0ABV0KG68</accession>
<protein>
    <submittedName>
        <fullName evidence="2">Uncharacterized protein</fullName>
    </submittedName>
</protein>
<dbReference type="RefSeq" id="WP_199305587.1">
    <property type="nucleotide sequence ID" value="NZ_JAMPLM010000004.1"/>
</dbReference>
<keyword evidence="3" id="KW-1185">Reference proteome</keyword>
<reference evidence="2 3" key="1">
    <citation type="submission" date="2022-04" db="EMBL/GenBank/DDBJ databases">
        <title>Positive selection, recombination, and allopatry shape intraspecific diversity of widespread and dominant cyanobacteria.</title>
        <authorList>
            <person name="Wei J."/>
            <person name="Shu W."/>
            <person name="Hu C."/>
        </authorList>
    </citation>
    <scope>NUCLEOTIDE SEQUENCE [LARGE SCALE GENOMIC DNA]</scope>
    <source>
        <strain evidence="2 3">AS-A4</strain>
    </source>
</reference>
<gene>
    <name evidence="2" type="ORF">NDI38_07245</name>
</gene>
<proteinExistence type="predicted"/>
<dbReference type="Proteomes" id="UP001476950">
    <property type="component" value="Unassembled WGS sequence"/>
</dbReference>
<evidence type="ECO:0000313" key="2">
    <source>
        <dbReference type="EMBL" id="MEP1058234.1"/>
    </source>
</evidence>
<name>A0ABV0KG68_9CYAN</name>
<feature type="compositionally biased region" description="Polar residues" evidence="1">
    <location>
        <begin position="69"/>
        <end position="85"/>
    </location>
</feature>
<dbReference type="EMBL" id="JAMPLM010000004">
    <property type="protein sequence ID" value="MEP1058234.1"/>
    <property type="molecule type" value="Genomic_DNA"/>
</dbReference>
<comment type="caution">
    <text evidence="2">The sequence shown here is derived from an EMBL/GenBank/DDBJ whole genome shotgun (WGS) entry which is preliminary data.</text>
</comment>
<organism evidence="2 3">
    <name type="scientific">Stenomitos frigidus AS-A4</name>
    <dbReference type="NCBI Taxonomy" id="2933935"/>
    <lineage>
        <taxon>Bacteria</taxon>
        <taxon>Bacillati</taxon>
        <taxon>Cyanobacteriota</taxon>
        <taxon>Cyanophyceae</taxon>
        <taxon>Leptolyngbyales</taxon>
        <taxon>Leptolyngbyaceae</taxon>
        <taxon>Stenomitos</taxon>
    </lineage>
</organism>